<dbReference type="GO" id="GO:0005737">
    <property type="term" value="C:cytoplasm"/>
    <property type="evidence" value="ECO:0007669"/>
    <property type="project" value="TreeGrafter"/>
</dbReference>
<dbReference type="RefSeq" id="WP_089881066.1">
    <property type="nucleotide sequence ID" value="NZ_FNPF01000004.1"/>
</dbReference>
<dbReference type="GO" id="GO:0046872">
    <property type="term" value="F:metal ion binding"/>
    <property type="evidence" value="ECO:0007669"/>
    <property type="project" value="InterPro"/>
</dbReference>
<evidence type="ECO:0000256" key="1">
    <source>
        <dbReference type="ARBA" id="ARBA00022833"/>
    </source>
</evidence>
<dbReference type="STRING" id="321339.SAMN05444340_10477"/>
<keyword evidence="1" id="KW-0862">Zinc</keyword>
<dbReference type="PANTHER" id="PTHR43668">
    <property type="entry name" value="ALLANTOINASE"/>
    <property type="match status" value="1"/>
</dbReference>
<dbReference type="InterPro" id="IPR032466">
    <property type="entry name" value="Metal_Hydrolase"/>
</dbReference>
<proteinExistence type="predicted"/>
<evidence type="ECO:0000259" key="4">
    <source>
        <dbReference type="Pfam" id="PF12890"/>
    </source>
</evidence>
<name>A0A1H3HPE3_9RHOB</name>
<dbReference type="Gene3D" id="2.30.40.10">
    <property type="entry name" value="Urease, subunit C, domain 1"/>
    <property type="match status" value="1"/>
</dbReference>
<gene>
    <name evidence="5" type="ORF">SAMN05444340_10477</name>
</gene>
<dbReference type="Pfam" id="PF12890">
    <property type="entry name" value="DHOase"/>
    <property type="match status" value="1"/>
</dbReference>
<dbReference type="NCBIfam" id="TIGR00857">
    <property type="entry name" value="pyrC_multi"/>
    <property type="match status" value="1"/>
</dbReference>
<dbReference type="EMBL" id="FNPF01000004">
    <property type="protein sequence ID" value="SDY17357.1"/>
    <property type="molecule type" value="Genomic_DNA"/>
</dbReference>
<dbReference type="InterPro" id="IPR024403">
    <property type="entry name" value="DHOase_cat"/>
</dbReference>
<evidence type="ECO:0000313" key="6">
    <source>
        <dbReference type="Proteomes" id="UP000199286"/>
    </source>
</evidence>
<dbReference type="InterPro" id="IPR013108">
    <property type="entry name" value="Amidohydro_3"/>
</dbReference>
<dbReference type="SUPFAM" id="SSF51338">
    <property type="entry name" value="Composite domain of metallo-dependent hydrolases"/>
    <property type="match status" value="1"/>
</dbReference>
<protein>
    <submittedName>
        <fullName evidence="5">Dihydroorotase</fullName>
    </submittedName>
</protein>
<dbReference type="InterPro" id="IPR011059">
    <property type="entry name" value="Metal-dep_hydrolase_composite"/>
</dbReference>
<sequence>MSDGEDPRAGGASPVATVIADARLIDPDAGEERAGHVVIRDGRIAAIHGAGQSVAEIVAGLGEHRLVEARGRCLAPGIVDIGVKVGEPGERHKESYGTAGAAAAAGGVTTIVTRPDTEQCIDTPEALEFIRRRAVTAAPVNVLPMAALTKGRQGREMTEIGFLMDAGAVAFTDCDAVIADTRVAARAMTYAAGLGALVMGHPQDPGLSRGAAATSGKFASLRGLPSVSPMAERMGLDRDIALVEMTGVRYHADQITTARALPALERAKRNGLRMTAGTSMHHLTLNEMDVADYRTFFKVKPPLRSEDDRQAIIEALRDGLIDVIGSFHTPQDEESKRLPFEEAASGAVGLETMLPVLLRLYHAEDLTLPALFRALSLNPARLLGLECGRMAEGAPADLVLFDPEKPLVLDRFKLRSKSKNTPFDGARLQGRVLGTWVGGRRVHEG</sequence>
<dbReference type="GO" id="GO:0006145">
    <property type="term" value="P:purine nucleobase catabolic process"/>
    <property type="evidence" value="ECO:0007669"/>
    <property type="project" value="TreeGrafter"/>
</dbReference>
<organism evidence="5 6">
    <name type="scientific">Citreimonas salinaria</name>
    <dbReference type="NCBI Taxonomy" id="321339"/>
    <lineage>
        <taxon>Bacteria</taxon>
        <taxon>Pseudomonadati</taxon>
        <taxon>Pseudomonadota</taxon>
        <taxon>Alphaproteobacteria</taxon>
        <taxon>Rhodobacterales</taxon>
        <taxon>Roseobacteraceae</taxon>
        <taxon>Citreimonas</taxon>
    </lineage>
</organism>
<keyword evidence="6" id="KW-1185">Reference proteome</keyword>
<evidence type="ECO:0000259" key="3">
    <source>
        <dbReference type="Pfam" id="PF07969"/>
    </source>
</evidence>
<feature type="domain" description="Amidohydrolase 3" evidence="3">
    <location>
        <begin position="363"/>
        <end position="443"/>
    </location>
</feature>
<evidence type="ECO:0000256" key="2">
    <source>
        <dbReference type="ARBA" id="ARBA00022975"/>
    </source>
</evidence>
<dbReference type="OrthoDB" id="9803027at2"/>
<reference evidence="5 6" key="1">
    <citation type="submission" date="2016-10" db="EMBL/GenBank/DDBJ databases">
        <authorList>
            <person name="de Groot N.N."/>
        </authorList>
    </citation>
    <scope>NUCLEOTIDE SEQUENCE [LARGE SCALE GENOMIC DNA]</scope>
    <source>
        <strain evidence="5 6">DSM 26880</strain>
    </source>
</reference>
<dbReference type="GO" id="GO:0004038">
    <property type="term" value="F:allantoinase activity"/>
    <property type="evidence" value="ECO:0007669"/>
    <property type="project" value="TreeGrafter"/>
</dbReference>
<dbReference type="Pfam" id="PF07969">
    <property type="entry name" value="Amidohydro_3"/>
    <property type="match status" value="1"/>
</dbReference>
<dbReference type="GO" id="GO:0004151">
    <property type="term" value="F:dihydroorotase activity"/>
    <property type="evidence" value="ECO:0007669"/>
    <property type="project" value="InterPro"/>
</dbReference>
<keyword evidence="2" id="KW-0665">Pyrimidine biosynthesis</keyword>
<dbReference type="InterPro" id="IPR004722">
    <property type="entry name" value="DHOase"/>
</dbReference>
<dbReference type="Proteomes" id="UP000199286">
    <property type="component" value="Unassembled WGS sequence"/>
</dbReference>
<accession>A0A1H3HPE3</accession>
<dbReference type="SUPFAM" id="SSF51556">
    <property type="entry name" value="Metallo-dependent hydrolases"/>
    <property type="match status" value="1"/>
</dbReference>
<dbReference type="InterPro" id="IPR050138">
    <property type="entry name" value="DHOase/Allantoinase_Hydrolase"/>
</dbReference>
<dbReference type="PANTHER" id="PTHR43668:SF2">
    <property type="entry name" value="ALLANTOINASE"/>
    <property type="match status" value="1"/>
</dbReference>
<dbReference type="CDD" id="cd01317">
    <property type="entry name" value="DHOase_IIa"/>
    <property type="match status" value="1"/>
</dbReference>
<dbReference type="Gene3D" id="3.20.20.140">
    <property type="entry name" value="Metal-dependent hydrolases"/>
    <property type="match status" value="1"/>
</dbReference>
<dbReference type="AlphaFoldDB" id="A0A1H3HPE3"/>
<feature type="domain" description="Dihydroorotase catalytic" evidence="4">
    <location>
        <begin position="71"/>
        <end position="257"/>
    </location>
</feature>
<evidence type="ECO:0000313" key="5">
    <source>
        <dbReference type="EMBL" id="SDY17357.1"/>
    </source>
</evidence>
<dbReference type="GO" id="GO:0006221">
    <property type="term" value="P:pyrimidine nucleotide biosynthetic process"/>
    <property type="evidence" value="ECO:0007669"/>
    <property type="project" value="UniProtKB-KW"/>
</dbReference>